<protein>
    <submittedName>
        <fullName evidence="2">Cupin domain-containing protein</fullName>
    </submittedName>
</protein>
<evidence type="ECO:0000313" key="3">
    <source>
        <dbReference type="Proteomes" id="UP000662888"/>
    </source>
</evidence>
<dbReference type="SUPFAM" id="SSF51182">
    <property type="entry name" value="RmlC-like cupins"/>
    <property type="match status" value="1"/>
</dbReference>
<gene>
    <name evidence="2" type="ORF">IV454_23810</name>
</gene>
<evidence type="ECO:0000313" key="2">
    <source>
        <dbReference type="EMBL" id="QPI48529.1"/>
    </source>
</evidence>
<dbReference type="RefSeq" id="WP_206088146.1">
    <property type="nucleotide sequence ID" value="NZ_CP065053.1"/>
</dbReference>
<sequence length="124" mass="12833">MPFIPACAAPTFKLHGASFTGLASPQRGATDTAVWIVTLNAGTPGIPHQLTREEIFVGLEGRAVATIGDQTHELTAGSALIVPPHTMFTLTNPDAAPFRAVAVLPVGGQALIADQPPFTPPWAA</sequence>
<evidence type="ECO:0000259" key="1">
    <source>
        <dbReference type="Pfam" id="PF07883"/>
    </source>
</evidence>
<dbReference type="Gene3D" id="2.60.120.10">
    <property type="entry name" value="Jelly Rolls"/>
    <property type="match status" value="1"/>
</dbReference>
<reference evidence="2 3" key="1">
    <citation type="submission" date="2020-11" db="EMBL/GenBank/DDBJ databases">
        <authorList>
            <person name="Sun Q."/>
        </authorList>
    </citation>
    <scope>NUCLEOTIDE SEQUENCE [LARGE SCALE GENOMIC DNA]</scope>
    <source>
        <strain evidence="2 3">P8398</strain>
    </source>
</reference>
<accession>A0AA49A6R0</accession>
<dbReference type="Pfam" id="PF07883">
    <property type="entry name" value="Cupin_2"/>
    <property type="match status" value="1"/>
</dbReference>
<dbReference type="InterPro" id="IPR013096">
    <property type="entry name" value="Cupin_2"/>
</dbReference>
<name>A0AA49A6R0_9BURK</name>
<organism evidence="2 3">
    <name type="scientific">Massilia antarctica</name>
    <dbReference type="NCBI Taxonomy" id="2765360"/>
    <lineage>
        <taxon>Bacteria</taxon>
        <taxon>Pseudomonadati</taxon>
        <taxon>Pseudomonadota</taxon>
        <taxon>Betaproteobacteria</taxon>
        <taxon>Burkholderiales</taxon>
        <taxon>Oxalobacteraceae</taxon>
        <taxon>Telluria group</taxon>
        <taxon>Massilia</taxon>
    </lineage>
</organism>
<dbReference type="EMBL" id="CP065053">
    <property type="protein sequence ID" value="QPI48529.1"/>
    <property type="molecule type" value="Genomic_DNA"/>
</dbReference>
<proteinExistence type="predicted"/>
<feature type="domain" description="Cupin type-2" evidence="1">
    <location>
        <begin position="35"/>
        <end position="103"/>
    </location>
</feature>
<dbReference type="InterPro" id="IPR014710">
    <property type="entry name" value="RmlC-like_jellyroll"/>
</dbReference>
<dbReference type="Proteomes" id="UP000662888">
    <property type="component" value="Chromosome"/>
</dbReference>
<dbReference type="InterPro" id="IPR011051">
    <property type="entry name" value="RmlC_Cupin_sf"/>
</dbReference>
<keyword evidence="3" id="KW-1185">Reference proteome</keyword>